<dbReference type="SUPFAM" id="SSF81321">
    <property type="entry name" value="Family A G protein-coupled receptor-like"/>
    <property type="match status" value="1"/>
</dbReference>
<keyword evidence="1" id="KW-0812">Transmembrane</keyword>
<accession>A0A183C8X1</accession>
<name>A0A183C8X1_GLOPA</name>
<evidence type="ECO:0000313" key="2">
    <source>
        <dbReference type="Proteomes" id="UP000050741"/>
    </source>
</evidence>
<feature type="transmembrane region" description="Helical" evidence="1">
    <location>
        <begin position="51"/>
        <end position="75"/>
    </location>
</feature>
<evidence type="ECO:0000256" key="1">
    <source>
        <dbReference type="SAM" id="Phobius"/>
    </source>
</evidence>
<keyword evidence="2" id="KW-1185">Reference proteome</keyword>
<organism evidence="2 3">
    <name type="scientific">Globodera pallida</name>
    <name type="common">Potato cyst nematode worm</name>
    <name type="synonym">Heterodera pallida</name>
    <dbReference type="NCBI Taxonomy" id="36090"/>
    <lineage>
        <taxon>Eukaryota</taxon>
        <taxon>Metazoa</taxon>
        <taxon>Ecdysozoa</taxon>
        <taxon>Nematoda</taxon>
        <taxon>Chromadorea</taxon>
        <taxon>Rhabditida</taxon>
        <taxon>Tylenchina</taxon>
        <taxon>Tylenchomorpha</taxon>
        <taxon>Tylenchoidea</taxon>
        <taxon>Heteroderidae</taxon>
        <taxon>Heteroderinae</taxon>
        <taxon>Globodera</taxon>
    </lineage>
</organism>
<dbReference type="WBParaSite" id="GPLIN_000931700">
    <property type="protein sequence ID" value="GPLIN_000931700"/>
    <property type="gene ID" value="GPLIN_000931700"/>
</dbReference>
<protein>
    <submittedName>
        <fullName evidence="3">G_PROTEIN_RECEP_F1_2 domain-containing protein</fullName>
    </submittedName>
</protein>
<keyword evidence="1" id="KW-1133">Transmembrane helix</keyword>
<keyword evidence="1" id="KW-0472">Membrane</keyword>
<feature type="transmembrane region" description="Helical" evidence="1">
    <location>
        <begin position="20"/>
        <end position="39"/>
    </location>
</feature>
<dbReference type="Proteomes" id="UP000050741">
    <property type="component" value="Unassembled WGS sequence"/>
</dbReference>
<dbReference type="AlphaFoldDB" id="A0A183C8X1"/>
<evidence type="ECO:0000313" key="3">
    <source>
        <dbReference type="WBParaSite" id="GPLIN_000931700"/>
    </source>
</evidence>
<sequence>MMSWLSLTTTDLDEFLLHYLFPFQFSIGFIGDALNLWILLSPEMRNRANDLLAAVSLSDLGFFTVMLPHSLALFFGTNLRV</sequence>
<dbReference type="PANTHER" id="PTHR46895">
    <property type="entry name" value="PROTEIN CBG20548-RELATED"/>
    <property type="match status" value="1"/>
</dbReference>
<proteinExistence type="predicted"/>
<dbReference type="PANTHER" id="PTHR46895:SF6">
    <property type="entry name" value="G-PROTEIN COUPLED RECEPTORS FAMILY 1 PROFILE DOMAIN-CONTAINING PROTEIN"/>
    <property type="match status" value="1"/>
</dbReference>
<reference evidence="3" key="2">
    <citation type="submission" date="2016-06" db="UniProtKB">
        <authorList>
            <consortium name="WormBaseParasite"/>
        </authorList>
    </citation>
    <scope>IDENTIFICATION</scope>
</reference>
<dbReference type="Gene3D" id="1.20.1070.10">
    <property type="entry name" value="Rhodopsin 7-helix transmembrane proteins"/>
    <property type="match status" value="1"/>
</dbReference>
<reference evidence="2" key="1">
    <citation type="submission" date="2014-05" db="EMBL/GenBank/DDBJ databases">
        <title>The genome and life-stage specific transcriptomes of Globodera pallida elucidate key aspects of plant parasitism by a cyst nematode.</title>
        <authorList>
            <person name="Cotton J.A."/>
            <person name="Lilley C.J."/>
            <person name="Jones L.M."/>
            <person name="Kikuchi T."/>
            <person name="Reid A.J."/>
            <person name="Thorpe P."/>
            <person name="Tsai I.J."/>
            <person name="Beasley H."/>
            <person name="Blok V."/>
            <person name="Cock P.J.A."/>
            <person name="Van den Akker S.E."/>
            <person name="Holroyd N."/>
            <person name="Hunt M."/>
            <person name="Mantelin S."/>
            <person name="Naghra H."/>
            <person name="Pain A."/>
            <person name="Palomares-Rius J.E."/>
            <person name="Zarowiecki M."/>
            <person name="Berriman M."/>
            <person name="Jones J.T."/>
            <person name="Urwin P.E."/>
        </authorList>
    </citation>
    <scope>NUCLEOTIDE SEQUENCE [LARGE SCALE GENOMIC DNA]</scope>
    <source>
        <strain evidence="2">Lindley</strain>
    </source>
</reference>